<keyword evidence="1" id="KW-1133">Transmembrane helix</keyword>
<evidence type="ECO:0000313" key="3">
    <source>
        <dbReference type="Proteomes" id="UP000076482"/>
    </source>
</evidence>
<evidence type="ECO:0000313" key="2">
    <source>
        <dbReference type="EMBL" id="KZD64241.1"/>
    </source>
</evidence>
<name>A0A164NI66_BACCE</name>
<comment type="caution">
    <text evidence="2">The sequence shown here is derived from an EMBL/GenBank/DDBJ whole genome shotgun (WGS) entry which is preliminary data.</text>
</comment>
<dbReference type="Proteomes" id="UP000076482">
    <property type="component" value="Unassembled WGS sequence"/>
</dbReference>
<reference evidence="2 3" key="1">
    <citation type="submission" date="2015-09" db="EMBL/GenBank/DDBJ databases">
        <title>Bacillus cereus food isolates.</title>
        <authorList>
            <person name="Boekhorst J."/>
        </authorList>
    </citation>
    <scope>NUCLEOTIDE SEQUENCE [LARGE SCALE GENOMIC DNA]</scope>
    <source>
        <strain evidence="2 3">B4088</strain>
    </source>
</reference>
<gene>
    <name evidence="2" type="ORF">B4088_3010</name>
</gene>
<proteinExistence type="predicted"/>
<organism evidence="2 3">
    <name type="scientific">Bacillus cereus</name>
    <dbReference type="NCBI Taxonomy" id="1396"/>
    <lineage>
        <taxon>Bacteria</taxon>
        <taxon>Bacillati</taxon>
        <taxon>Bacillota</taxon>
        <taxon>Bacilli</taxon>
        <taxon>Bacillales</taxon>
        <taxon>Bacillaceae</taxon>
        <taxon>Bacillus</taxon>
        <taxon>Bacillus cereus group</taxon>
    </lineage>
</organism>
<sequence>MLFCYILELLEGERRAYMSSNLQWIIYTILGISILLISFVAYGVYLYFT</sequence>
<dbReference type="EMBL" id="LJKE01000051">
    <property type="protein sequence ID" value="KZD64241.1"/>
    <property type="molecule type" value="Genomic_DNA"/>
</dbReference>
<accession>A0A164NI66</accession>
<evidence type="ECO:0000256" key="1">
    <source>
        <dbReference type="SAM" id="Phobius"/>
    </source>
</evidence>
<feature type="transmembrane region" description="Helical" evidence="1">
    <location>
        <begin position="24"/>
        <end position="48"/>
    </location>
</feature>
<dbReference type="AlphaFoldDB" id="A0A164NI66"/>
<dbReference type="PATRIC" id="fig|1396.535.peg.296"/>
<keyword evidence="1" id="KW-0812">Transmembrane</keyword>
<keyword evidence="1" id="KW-0472">Membrane</keyword>
<protein>
    <submittedName>
        <fullName evidence="2">Uncharacterized protein</fullName>
    </submittedName>
</protein>